<feature type="region of interest" description="Disordered" evidence="1">
    <location>
        <begin position="1"/>
        <end position="25"/>
    </location>
</feature>
<evidence type="ECO:0000313" key="2">
    <source>
        <dbReference type="EMBL" id="KAJ1165921.1"/>
    </source>
</evidence>
<dbReference type="Proteomes" id="UP001066276">
    <property type="component" value="Chromosome 4_2"/>
</dbReference>
<comment type="caution">
    <text evidence="2">The sequence shown here is derived from an EMBL/GenBank/DDBJ whole genome shotgun (WGS) entry which is preliminary data.</text>
</comment>
<evidence type="ECO:0000313" key="3">
    <source>
        <dbReference type="Proteomes" id="UP001066276"/>
    </source>
</evidence>
<gene>
    <name evidence="2" type="ORF">NDU88_006338</name>
</gene>
<evidence type="ECO:0000256" key="1">
    <source>
        <dbReference type="SAM" id="MobiDB-lite"/>
    </source>
</evidence>
<reference evidence="2" key="1">
    <citation type="journal article" date="2022" name="bioRxiv">
        <title>Sequencing and chromosome-scale assembly of the giantPleurodeles waltlgenome.</title>
        <authorList>
            <person name="Brown T."/>
            <person name="Elewa A."/>
            <person name="Iarovenko S."/>
            <person name="Subramanian E."/>
            <person name="Araus A.J."/>
            <person name="Petzold A."/>
            <person name="Susuki M."/>
            <person name="Suzuki K.-i.T."/>
            <person name="Hayashi T."/>
            <person name="Toyoda A."/>
            <person name="Oliveira C."/>
            <person name="Osipova E."/>
            <person name="Leigh N.D."/>
            <person name="Simon A."/>
            <person name="Yun M.H."/>
        </authorList>
    </citation>
    <scope>NUCLEOTIDE SEQUENCE</scope>
    <source>
        <strain evidence="2">20211129_DDA</strain>
        <tissue evidence="2">Liver</tissue>
    </source>
</reference>
<feature type="region of interest" description="Disordered" evidence="1">
    <location>
        <begin position="43"/>
        <end position="85"/>
    </location>
</feature>
<name>A0AAV7SPG9_PLEWA</name>
<organism evidence="2 3">
    <name type="scientific">Pleurodeles waltl</name>
    <name type="common">Iberian ribbed newt</name>
    <dbReference type="NCBI Taxonomy" id="8319"/>
    <lineage>
        <taxon>Eukaryota</taxon>
        <taxon>Metazoa</taxon>
        <taxon>Chordata</taxon>
        <taxon>Craniata</taxon>
        <taxon>Vertebrata</taxon>
        <taxon>Euteleostomi</taxon>
        <taxon>Amphibia</taxon>
        <taxon>Batrachia</taxon>
        <taxon>Caudata</taxon>
        <taxon>Salamandroidea</taxon>
        <taxon>Salamandridae</taxon>
        <taxon>Pleurodelinae</taxon>
        <taxon>Pleurodeles</taxon>
    </lineage>
</organism>
<dbReference type="AlphaFoldDB" id="A0AAV7SPG9"/>
<protein>
    <submittedName>
        <fullName evidence="2">Uncharacterized protein</fullName>
    </submittedName>
</protein>
<dbReference type="EMBL" id="JANPWB010000008">
    <property type="protein sequence ID" value="KAJ1165921.1"/>
    <property type="molecule type" value="Genomic_DNA"/>
</dbReference>
<sequence>MSCRPSFLAFRSSSAQTPGPRGQTRTFGFKAQRADLRGALLRYRGSSSGNTPRSLHLRWRPFSGPEPPGGRERGPAGRAGVRSHH</sequence>
<feature type="compositionally biased region" description="Low complexity" evidence="1">
    <location>
        <begin position="76"/>
        <end position="85"/>
    </location>
</feature>
<proteinExistence type="predicted"/>
<accession>A0AAV7SPG9</accession>
<keyword evidence="3" id="KW-1185">Reference proteome</keyword>